<feature type="region of interest" description="Disordered" evidence="1">
    <location>
        <begin position="142"/>
        <end position="211"/>
    </location>
</feature>
<protein>
    <submittedName>
        <fullName evidence="3">Uncharacterized protein</fullName>
    </submittedName>
</protein>
<dbReference type="EMBL" id="CP101751">
    <property type="protein sequence ID" value="UUC43853.1"/>
    <property type="molecule type" value="Genomic_DNA"/>
</dbReference>
<evidence type="ECO:0000256" key="1">
    <source>
        <dbReference type="SAM" id="MobiDB-lite"/>
    </source>
</evidence>
<organism evidence="3 4">
    <name type="scientific">Flavobacterium cerinum</name>
    <dbReference type="NCBI Taxonomy" id="2502784"/>
    <lineage>
        <taxon>Bacteria</taxon>
        <taxon>Pseudomonadati</taxon>
        <taxon>Bacteroidota</taxon>
        <taxon>Flavobacteriia</taxon>
        <taxon>Flavobacteriales</taxon>
        <taxon>Flavobacteriaceae</taxon>
        <taxon>Flavobacterium</taxon>
    </lineage>
</organism>
<evidence type="ECO:0000313" key="3">
    <source>
        <dbReference type="EMBL" id="UUC43853.1"/>
    </source>
</evidence>
<accession>A0ABY5ILY4</accession>
<dbReference type="Proteomes" id="UP001059844">
    <property type="component" value="Chromosome"/>
</dbReference>
<dbReference type="RefSeq" id="WP_256549521.1">
    <property type="nucleotide sequence ID" value="NZ_CP101751.1"/>
</dbReference>
<feature type="transmembrane region" description="Helical" evidence="2">
    <location>
        <begin position="232"/>
        <end position="249"/>
    </location>
</feature>
<evidence type="ECO:0000313" key="4">
    <source>
        <dbReference type="Proteomes" id="UP001059844"/>
    </source>
</evidence>
<proteinExistence type="predicted"/>
<keyword evidence="2" id="KW-1133">Transmembrane helix</keyword>
<reference evidence="3" key="1">
    <citation type="submission" date="2022-07" db="EMBL/GenBank/DDBJ databases">
        <title>Isolation, identification, and degradation of a PFOSA degrading strain from sewage treatment plant.</title>
        <authorList>
            <person name="Zhang L."/>
            <person name="Huo Y."/>
        </authorList>
    </citation>
    <scope>NUCLEOTIDE SEQUENCE</scope>
    <source>
        <strain evidence="3">C1</strain>
    </source>
</reference>
<sequence length="354" mass="41143">MRTSKEYINAIKAKYEKEKNGQYALYFNDLKRNPLKELCEDLFKNGLSSDDKNTFASFFRFSLEQNEKIQLKTIEDFNLNRFRNVTYFLTTDVKNPSSKVCELVAILVNYNPRPYAKFRDFEEPLPPLDKPKEIKPDTKEIPEVAPDSEDNASANNDPIDPSTGITPELTTDIVDQDKREEETPTETETKEVIDNPENKPPDSEYDDTKPMGFLTYPPATTVRKIPPRPNKMYIIIGSILVMVILVWGLNKTVFTPKNCMIWMEDHYEKIDCSDPEIQVYRIPLNDKLLEKFRKVAYSDTLTFFDPYGKPLIWYSKLNGQYELFTYHGLHPVTEKTLKPITHTIVNNITNNPNR</sequence>
<feature type="compositionally biased region" description="Basic and acidic residues" evidence="1">
    <location>
        <begin position="175"/>
        <end position="209"/>
    </location>
</feature>
<gene>
    <name evidence="3" type="ORF">NOX80_09430</name>
</gene>
<name>A0ABY5ILY4_9FLAO</name>
<keyword evidence="2" id="KW-0472">Membrane</keyword>
<feature type="region of interest" description="Disordered" evidence="1">
    <location>
        <begin position="118"/>
        <end position="137"/>
    </location>
</feature>
<keyword evidence="4" id="KW-1185">Reference proteome</keyword>
<evidence type="ECO:0000256" key="2">
    <source>
        <dbReference type="SAM" id="Phobius"/>
    </source>
</evidence>
<keyword evidence="2" id="KW-0812">Transmembrane</keyword>